<evidence type="ECO:0000313" key="2">
    <source>
        <dbReference type="EMBL" id="MDR6867669.1"/>
    </source>
</evidence>
<dbReference type="InterPro" id="IPR018306">
    <property type="entry name" value="Phage_T5_Orf172_DNA-bd"/>
</dbReference>
<sequence>MSFERYRCPACQQQVIVFDDRPFACRNTTCAADAAALQEPREVITREEMMRPHAVVYYLAFGSRVKIGTTTDLPGRMQALPHDELLAFEFGSYDVERSRHQQFAHARVVGEWFERADAELTAWITTLRTSLEHPEDPVRSASLAVKRRVLGLATA</sequence>
<dbReference type="Pfam" id="PF10544">
    <property type="entry name" value="T5orf172"/>
    <property type="match status" value="1"/>
</dbReference>
<reference evidence="2 3" key="1">
    <citation type="submission" date="2023-07" db="EMBL/GenBank/DDBJ databases">
        <title>Sorghum-associated microbial communities from plants grown in Nebraska, USA.</title>
        <authorList>
            <person name="Schachtman D."/>
        </authorList>
    </citation>
    <scope>NUCLEOTIDE SEQUENCE [LARGE SCALE GENOMIC DNA]</scope>
    <source>
        <strain evidence="2 3">2980</strain>
    </source>
</reference>
<accession>A0ABU1SDK6</accession>
<proteinExistence type="predicted"/>
<evidence type="ECO:0000259" key="1">
    <source>
        <dbReference type="Pfam" id="PF10544"/>
    </source>
</evidence>
<evidence type="ECO:0000313" key="3">
    <source>
        <dbReference type="Proteomes" id="UP001259347"/>
    </source>
</evidence>
<dbReference type="EMBL" id="JAVDUM010000009">
    <property type="protein sequence ID" value="MDR6867669.1"/>
    <property type="molecule type" value="Genomic_DNA"/>
</dbReference>
<name>A0ABU1SDK6_9MICO</name>
<dbReference type="RefSeq" id="WP_310020694.1">
    <property type="nucleotide sequence ID" value="NZ_JAVDUM010000009.1"/>
</dbReference>
<dbReference type="Proteomes" id="UP001259347">
    <property type="component" value="Unassembled WGS sequence"/>
</dbReference>
<protein>
    <recommendedName>
        <fullName evidence="1">Bacteriophage T5 Orf172 DNA-binding domain-containing protein</fullName>
    </recommendedName>
</protein>
<organism evidence="2 3">
    <name type="scientific">Microbacterium resistens</name>
    <dbReference type="NCBI Taxonomy" id="156977"/>
    <lineage>
        <taxon>Bacteria</taxon>
        <taxon>Bacillati</taxon>
        <taxon>Actinomycetota</taxon>
        <taxon>Actinomycetes</taxon>
        <taxon>Micrococcales</taxon>
        <taxon>Microbacteriaceae</taxon>
        <taxon>Microbacterium</taxon>
    </lineage>
</organism>
<keyword evidence="3" id="KW-1185">Reference proteome</keyword>
<comment type="caution">
    <text evidence="2">The sequence shown here is derived from an EMBL/GenBank/DDBJ whole genome shotgun (WGS) entry which is preliminary data.</text>
</comment>
<feature type="domain" description="Bacteriophage T5 Orf172 DNA-binding" evidence="1">
    <location>
        <begin position="60"/>
        <end position="125"/>
    </location>
</feature>
<gene>
    <name evidence="2" type="ORF">J2Y69_002273</name>
</gene>